<dbReference type="SUPFAM" id="SSF57850">
    <property type="entry name" value="RING/U-box"/>
    <property type="match status" value="1"/>
</dbReference>
<feature type="domain" description="RING-type" evidence="6">
    <location>
        <begin position="261"/>
        <end position="298"/>
    </location>
</feature>
<dbReference type="SUPFAM" id="SSF90229">
    <property type="entry name" value="CCCH zinc finger"/>
    <property type="match status" value="1"/>
</dbReference>
<evidence type="ECO:0000256" key="2">
    <source>
        <dbReference type="ARBA" id="ARBA00022771"/>
    </source>
</evidence>
<dbReference type="PANTHER" id="PTHR12930">
    <property type="entry name" value="ZINC FINGER PROTEIN 183"/>
    <property type="match status" value="1"/>
</dbReference>
<evidence type="ECO:0000259" key="7">
    <source>
        <dbReference type="PROSITE" id="PS50103"/>
    </source>
</evidence>
<dbReference type="PROSITE" id="PS00518">
    <property type="entry name" value="ZF_RING_1"/>
    <property type="match status" value="1"/>
</dbReference>
<feature type="domain" description="C3H1-type" evidence="7">
    <location>
        <begin position="195"/>
        <end position="223"/>
    </location>
</feature>
<keyword evidence="3 4" id="KW-0862">Zinc</keyword>
<evidence type="ECO:0000313" key="9">
    <source>
        <dbReference type="Proteomes" id="UP000762676"/>
    </source>
</evidence>
<keyword evidence="9" id="KW-1185">Reference proteome</keyword>
<dbReference type="GO" id="GO:0034247">
    <property type="term" value="P:snoRNA splicing"/>
    <property type="evidence" value="ECO:0007669"/>
    <property type="project" value="TreeGrafter"/>
</dbReference>
<evidence type="ECO:0000256" key="1">
    <source>
        <dbReference type="ARBA" id="ARBA00022723"/>
    </source>
</evidence>
<feature type="compositionally biased region" description="Polar residues" evidence="5">
    <location>
        <begin position="89"/>
        <end position="102"/>
    </location>
</feature>
<evidence type="ECO:0000256" key="4">
    <source>
        <dbReference type="PROSITE-ProRule" id="PRU00723"/>
    </source>
</evidence>
<dbReference type="Gene3D" id="3.30.40.10">
    <property type="entry name" value="Zinc/RING finger domain, C3HC4 (zinc finger)"/>
    <property type="match status" value="1"/>
</dbReference>
<dbReference type="InterPro" id="IPR039971">
    <property type="entry name" value="CWC24-like"/>
</dbReference>
<keyword evidence="2 4" id="KW-0863">Zinc-finger</keyword>
<dbReference type="SMART" id="SM00356">
    <property type="entry name" value="ZnF_C3H1"/>
    <property type="match status" value="1"/>
</dbReference>
<dbReference type="CDD" id="cd16539">
    <property type="entry name" value="RING-HC_RNF113A_B"/>
    <property type="match status" value="1"/>
</dbReference>
<dbReference type="AlphaFoldDB" id="A0AAV4GN69"/>
<dbReference type="EMBL" id="BMAT01005055">
    <property type="protein sequence ID" value="GFR86545.1"/>
    <property type="molecule type" value="Genomic_DNA"/>
</dbReference>
<dbReference type="PROSITE" id="PS50089">
    <property type="entry name" value="ZF_RING_2"/>
    <property type="match status" value="1"/>
</dbReference>
<dbReference type="InterPro" id="IPR000571">
    <property type="entry name" value="Znf_CCCH"/>
</dbReference>
<evidence type="ECO:0000256" key="3">
    <source>
        <dbReference type="ARBA" id="ARBA00022833"/>
    </source>
</evidence>
<dbReference type="InterPro" id="IPR017907">
    <property type="entry name" value="Znf_RING_CS"/>
</dbReference>
<dbReference type="InterPro" id="IPR001841">
    <property type="entry name" value="Znf_RING"/>
</dbReference>
<feature type="compositionally biased region" description="Basic residues" evidence="5">
    <location>
        <begin position="20"/>
        <end position="33"/>
    </location>
</feature>
<feature type="zinc finger region" description="C3H1-type" evidence="4">
    <location>
        <begin position="195"/>
        <end position="223"/>
    </location>
</feature>
<comment type="caution">
    <text evidence="8">The sequence shown here is derived from an EMBL/GenBank/DDBJ whole genome shotgun (WGS) entry which is preliminary data.</text>
</comment>
<evidence type="ECO:0000313" key="8">
    <source>
        <dbReference type="EMBL" id="GFR86545.1"/>
    </source>
</evidence>
<dbReference type="PROSITE" id="PS50103">
    <property type="entry name" value="ZF_C3H1"/>
    <property type="match status" value="1"/>
</dbReference>
<feature type="compositionally biased region" description="Low complexity" evidence="5">
    <location>
        <begin position="38"/>
        <end position="49"/>
    </location>
</feature>
<name>A0AAV4GN69_9GAST</name>
<dbReference type="InterPro" id="IPR013083">
    <property type="entry name" value="Znf_RING/FYVE/PHD"/>
</dbReference>
<keyword evidence="1 4" id="KW-0479">Metal-binding</keyword>
<dbReference type="FunFam" id="3.30.40.10:FF:000045">
    <property type="entry name" value="RING finger protein 113A"/>
    <property type="match status" value="1"/>
</dbReference>
<gene>
    <name evidence="8" type="ORF">ElyMa_002470800</name>
</gene>
<protein>
    <submittedName>
        <fullName evidence="8">RING finger protein 113A-like</fullName>
    </submittedName>
</protein>
<dbReference type="Pfam" id="PF00642">
    <property type="entry name" value="zf-CCCH"/>
    <property type="match status" value="1"/>
</dbReference>
<reference evidence="8 9" key="1">
    <citation type="journal article" date="2021" name="Elife">
        <title>Chloroplast acquisition without the gene transfer in kleptoplastic sea slugs, Plakobranchus ocellatus.</title>
        <authorList>
            <person name="Maeda T."/>
            <person name="Takahashi S."/>
            <person name="Yoshida T."/>
            <person name="Shimamura S."/>
            <person name="Takaki Y."/>
            <person name="Nagai Y."/>
            <person name="Toyoda A."/>
            <person name="Suzuki Y."/>
            <person name="Arimoto A."/>
            <person name="Ishii H."/>
            <person name="Satoh N."/>
            <person name="Nishiyama T."/>
            <person name="Hasebe M."/>
            <person name="Maruyama T."/>
            <person name="Minagawa J."/>
            <person name="Obokata J."/>
            <person name="Shigenobu S."/>
        </authorList>
    </citation>
    <scope>NUCLEOTIDE SEQUENCE [LARGE SCALE GENOMIC DNA]</scope>
</reference>
<dbReference type="GO" id="GO:0008270">
    <property type="term" value="F:zinc ion binding"/>
    <property type="evidence" value="ECO:0007669"/>
    <property type="project" value="UniProtKB-KW"/>
</dbReference>
<organism evidence="8 9">
    <name type="scientific">Elysia marginata</name>
    <dbReference type="NCBI Taxonomy" id="1093978"/>
    <lineage>
        <taxon>Eukaryota</taxon>
        <taxon>Metazoa</taxon>
        <taxon>Spiralia</taxon>
        <taxon>Lophotrochozoa</taxon>
        <taxon>Mollusca</taxon>
        <taxon>Gastropoda</taxon>
        <taxon>Heterobranchia</taxon>
        <taxon>Euthyneura</taxon>
        <taxon>Panpulmonata</taxon>
        <taxon>Sacoglossa</taxon>
        <taxon>Placobranchoidea</taxon>
        <taxon>Plakobranchidae</taxon>
        <taxon>Elysia</taxon>
    </lineage>
</organism>
<dbReference type="Proteomes" id="UP000762676">
    <property type="component" value="Unassembled WGS sequence"/>
</dbReference>
<dbReference type="Pfam" id="PF13920">
    <property type="entry name" value="zf-C3HC4_3"/>
    <property type="match status" value="1"/>
</dbReference>
<evidence type="ECO:0000259" key="6">
    <source>
        <dbReference type="PROSITE" id="PS50089"/>
    </source>
</evidence>
<dbReference type="InterPro" id="IPR036855">
    <property type="entry name" value="Znf_CCCH_sf"/>
</dbReference>
<evidence type="ECO:0000256" key="5">
    <source>
        <dbReference type="SAM" id="MobiDB-lite"/>
    </source>
</evidence>
<dbReference type="GO" id="GO:0005684">
    <property type="term" value="C:U2-type spliceosomal complex"/>
    <property type="evidence" value="ECO:0007669"/>
    <property type="project" value="TreeGrafter"/>
</dbReference>
<accession>A0AAV4GN69</accession>
<dbReference type="PANTHER" id="PTHR12930:SF0">
    <property type="entry name" value="RING FINGER PROTEIN 113B"/>
    <property type="match status" value="1"/>
</dbReference>
<feature type="region of interest" description="Disordered" evidence="5">
    <location>
        <begin position="318"/>
        <end position="337"/>
    </location>
</feature>
<feature type="region of interest" description="Disordered" evidence="5">
    <location>
        <begin position="1"/>
        <end position="117"/>
    </location>
</feature>
<feature type="compositionally biased region" description="Basic and acidic residues" evidence="5">
    <location>
        <begin position="1"/>
        <end position="13"/>
    </location>
</feature>
<feature type="compositionally biased region" description="Acidic residues" evidence="5">
    <location>
        <begin position="325"/>
        <end position="337"/>
    </location>
</feature>
<dbReference type="SMART" id="SM00184">
    <property type="entry name" value="RING"/>
    <property type="match status" value="1"/>
</dbReference>
<sequence>MSDGEKAVEEPKLRPVFTFKKGKRNFAARRQQKHSSDENSGSSDSNDGNTAVRQTAKAKKNPMVQSTKRIKLGMSGAQDDSSSEDSSDNEPVNSITVSYKSTRTGKREGPSDMGATSVQEIDTQADRDAQAILSRSLQVQKELKEKEDDKIYRGINNYQQFFEKKDTVIANADSSKNRTGPMRASANIRSTVRWDYQPDICKDYKETGFCGFGDSCKFLHDRTDYKHGWQLEREMELGIYGQKDEENYEISSDEDDIPFKCFICRNSFKDPVVTKCKHYFCEKCALNHYRKSKRCFVCGEPTGGIFNPAKELIAKLEKMAKQDDVPDDEDDDDGEES</sequence>
<proteinExistence type="predicted"/>